<evidence type="ECO:0000256" key="6">
    <source>
        <dbReference type="SAM" id="MobiDB-lite"/>
    </source>
</evidence>
<dbReference type="GO" id="GO:0005634">
    <property type="term" value="C:nucleus"/>
    <property type="evidence" value="ECO:0007669"/>
    <property type="project" value="TreeGrafter"/>
</dbReference>
<dbReference type="GO" id="GO:0016929">
    <property type="term" value="F:deSUMOylase activity"/>
    <property type="evidence" value="ECO:0007669"/>
    <property type="project" value="TreeGrafter"/>
</dbReference>
<evidence type="ECO:0000313" key="8">
    <source>
        <dbReference type="EnsemblMetazoa" id="G31407.4:cds"/>
    </source>
</evidence>
<evidence type="ECO:0000313" key="9">
    <source>
        <dbReference type="Proteomes" id="UP000005408"/>
    </source>
</evidence>
<accession>A0A8W8M666</accession>
<dbReference type="GO" id="GO:0080090">
    <property type="term" value="P:regulation of primary metabolic process"/>
    <property type="evidence" value="ECO:0007669"/>
    <property type="project" value="UniProtKB-ARBA"/>
</dbReference>
<evidence type="ECO:0000256" key="3">
    <source>
        <dbReference type="ARBA" id="ARBA00022801"/>
    </source>
</evidence>
<dbReference type="InterPro" id="IPR038765">
    <property type="entry name" value="Papain-like_cys_pep_sf"/>
</dbReference>
<dbReference type="GO" id="GO:0060255">
    <property type="term" value="P:regulation of macromolecule metabolic process"/>
    <property type="evidence" value="ECO:0007669"/>
    <property type="project" value="UniProtKB-ARBA"/>
</dbReference>
<proteinExistence type="inferred from homology"/>
<feature type="region of interest" description="Disordered" evidence="6">
    <location>
        <begin position="304"/>
        <end position="362"/>
    </location>
</feature>
<comment type="similarity">
    <text evidence="1">Belongs to the peptidase C48 family.</text>
</comment>
<dbReference type="GO" id="GO:0016926">
    <property type="term" value="P:protein desumoylation"/>
    <property type="evidence" value="ECO:0007669"/>
    <property type="project" value="TreeGrafter"/>
</dbReference>
<dbReference type="Proteomes" id="UP000005408">
    <property type="component" value="Unassembled WGS sequence"/>
</dbReference>
<dbReference type="AlphaFoldDB" id="A0A8W8M666"/>
<keyword evidence="9" id="KW-1185">Reference proteome</keyword>
<sequence>MIKSFTNKIKTFVFNDSSRDNHVTQSRKRKRDQSEGDEHLDDDVVVTSVKKARKLEPQTATLNYFNTLIVNPYQKMAEWFQKKRAWSDHYFFKKAPNGDSRVEESSGGSTRVDQSQPTVTTQGHTSVDNRTTMGSHAPNGNGRHGYHTGGSLGTNDGMVQARNISTSISSSNPAQSHPPNQTESAGKSSTSQTSRTTTSVQTENSDIGYRMNEYETVQLNRHDNRSLFSRPPRQKFTALECVRLDEMKKYKQLLQHYTRYSLEKSSHSPERLGASQLLHYGSRTEGSISGSNSSLELYSVSRQPDVRRQKVVPTQKTCVISPPRHKENKQSISPRQHLVMSPRRLTETDQQGASKSESQEEVVCLDDEDSDVICIPDDHEKAYTPTVNGFLSPGSRLAPTRSPEVIPDHPHVTQRWDPAFQSSKYLSEDWIVDLERQFSRANREAQRKIKEAEIKKKFHEEKHLRKDQSLESQVRQRLRLYEAEPPVLEDQQVEEDKFPELTDKMLAVVNDALRPQPSEEVLVEGYKLQIRRRDMESLAGLNWLNDEIINFYMNQLVERGEQEGKPKVYAFNTFFYPKVMGQGHESVRRWTRRVDIFSKDYILIPVHLGMHWCLAVIDFKKKMIRYFDSMGGNNVGCLNALKDYLCAESLDKKKQKFDLSEWKTEIAKDIPQQMNGSDCGMFACKFAEYITREADINFSQEHMPYFRKRMVYEIVTKQLLQ</sequence>
<feature type="region of interest" description="Disordered" evidence="6">
    <location>
        <begin position="20"/>
        <end position="41"/>
    </location>
</feature>
<evidence type="ECO:0000256" key="1">
    <source>
        <dbReference type="ARBA" id="ARBA00005234"/>
    </source>
</evidence>
<dbReference type="EnsemblMetazoa" id="G31407.4">
    <property type="protein sequence ID" value="G31407.4:cds"/>
    <property type="gene ID" value="G31407"/>
</dbReference>
<organism evidence="8 9">
    <name type="scientific">Magallana gigas</name>
    <name type="common">Pacific oyster</name>
    <name type="synonym">Crassostrea gigas</name>
    <dbReference type="NCBI Taxonomy" id="29159"/>
    <lineage>
        <taxon>Eukaryota</taxon>
        <taxon>Metazoa</taxon>
        <taxon>Spiralia</taxon>
        <taxon>Lophotrochozoa</taxon>
        <taxon>Mollusca</taxon>
        <taxon>Bivalvia</taxon>
        <taxon>Autobranchia</taxon>
        <taxon>Pteriomorphia</taxon>
        <taxon>Ostreida</taxon>
        <taxon>Ostreoidea</taxon>
        <taxon>Ostreidae</taxon>
        <taxon>Magallana</taxon>
    </lineage>
</organism>
<evidence type="ECO:0000256" key="4">
    <source>
        <dbReference type="ARBA" id="ARBA00022807"/>
    </source>
</evidence>
<dbReference type="GO" id="GO:0006508">
    <property type="term" value="P:proteolysis"/>
    <property type="evidence" value="ECO:0007669"/>
    <property type="project" value="UniProtKB-KW"/>
</dbReference>
<feature type="compositionally biased region" description="Polar residues" evidence="6">
    <location>
        <begin position="162"/>
        <end position="187"/>
    </location>
</feature>
<dbReference type="OrthoDB" id="1939479at2759"/>
<dbReference type="Pfam" id="PF02902">
    <property type="entry name" value="Peptidase_C48"/>
    <property type="match status" value="1"/>
</dbReference>
<feature type="compositionally biased region" description="Polar residues" evidence="6">
    <location>
        <begin position="106"/>
        <end position="134"/>
    </location>
</feature>
<dbReference type="PANTHER" id="PTHR12606">
    <property type="entry name" value="SENTRIN/SUMO-SPECIFIC PROTEASE"/>
    <property type="match status" value="1"/>
</dbReference>
<keyword evidence="3" id="KW-0378">Hydrolase</keyword>
<reference evidence="8" key="1">
    <citation type="submission" date="2022-08" db="UniProtKB">
        <authorList>
            <consortium name="EnsemblMetazoa"/>
        </authorList>
    </citation>
    <scope>IDENTIFICATION</scope>
    <source>
        <strain evidence="8">05x7-T-G4-1.051#20</strain>
    </source>
</reference>
<evidence type="ECO:0000256" key="2">
    <source>
        <dbReference type="ARBA" id="ARBA00022670"/>
    </source>
</evidence>
<keyword evidence="5" id="KW-0175">Coiled coil</keyword>
<feature type="domain" description="Ubiquitin-like protease family profile" evidence="7">
    <location>
        <begin position="528"/>
        <end position="690"/>
    </location>
</feature>
<dbReference type="FunFam" id="3.40.395.10:FF:000001">
    <property type="entry name" value="Sentrin-specific protease 1"/>
    <property type="match status" value="1"/>
</dbReference>
<dbReference type="PROSITE" id="PS50600">
    <property type="entry name" value="ULP_PROTEASE"/>
    <property type="match status" value="1"/>
</dbReference>
<protein>
    <recommendedName>
        <fullName evidence="7">Ubiquitin-like protease family profile domain-containing protein</fullName>
    </recommendedName>
</protein>
<feature type="coiled-coil region" evidence="5">
    <location>
        <begin position="431"/>
        <end position="462"/>
    </location>
</feature>
<dbReference type="EnsemblMetazoa" id="G31407.2">
    <property type="protein sequence ID" value="G31407.2:cds"/>
    <property type="gene ID" value="G31407"/>
</dbReference>
<dbReference type="SUPFAM" id="SSF54001">
    <property type="entry name" value="Cysteine proteinases"/>
    <property type="match status" value="1"/>
</dbReference>
<feature type="compositionally biased region" description="Low complexity" evidence="6">
    <location>
        <begin position="188"/>
        <end position="202"/>
    </location>
</feature>
<dbReference type="PANTHER" id="PTHR12606:SF141">
    <property type="entry name" value="GH15225P-RELATED"/>
    <property type="match status" value="1"/>
</dbReference>
<dbReference type="Gene3D" id="3.40.395.10">
    <property type="entry name" value="Adenoviral Proteinase, Chain A"/>
    <property type="match status" value="1"/>
</dbReference>
<keyword evidence="2" id="KW-0645">Protease</keyword>
<name>A0A8W8M666_MAGGI</name>
<evidence type="ECO:0000256" key="5">
    <source>
        <dbReference type="SAM" id="Coils"/>
    </source>
</evidence>
<feature type="region of interest" description="Disordered" evidence="6">
    <location>
        <begin position="95"/>
        <end position="210"/>
    </location>
</feature>
<evidence type="ECO:0000259" key="7">
    <source>
        <dbReference type="PROSITE" id="PS50600"/>
    </source>
</evidence>
<dbReference type="OMA" id="HSICIKS"/>
<keyword evidence="4" id="KW-0788">Thiol protease</keyword>
<dbReference type="InterPro" id="IPR003653">
    <property type="entry name" value="Peptidase_C48_C"/>
</dbReference>